<dbReference type="Proteomes" id="UP000663722">
    <property type="component" value="Chromosome"/>
</dbReference>
<evidence type="ECO:0000313" key="1">
    <source>
        <dbReference type="EMBL" id="QTA91940.1"/>
    </source>
</evidence>
<reference evidence="1" key="1">
    <citation type="journal article" date="2021" name="Microb. Physiol.">
        <title>Proteogenomic Insights into the Physiology of Marine, Sulfate-Reducing, Filamentous Desulfonema limicola and Desulfonema magnum.</title>
        <authorList>
            <person name="Schnaars V."/>
            <person name="Wohlbrand L."/>
            <person name="Scheve S."/>
            <person name="Hinrichs C."/>
            <person name="Reinhardt R."/>
            <person name="Rabus R."/>
        </authorList>
    </citation>
    <scope>NUCLEOTIDE SEQUENCE</scope>
    <source>
        <strain evidence="1">4be13</strain>
    </source>
</reference>
<gene>
    <name evidence="1" type="ORF">dnm_080130</name>
</gene>
<accession>A0A975BU93</accession>
<dbReference type="EMBL" id="CP061800">
    <property type="protein sequence ID" value="QTA91940.1"/>
    <property type="molecule type" value="Genomic_DNA"/>
</dbReference>
<sequence length="61" mass="7270">MPGSDLFQIDKSETFSREFPIWQEQFGKIFDLLNITFPKFPKLNKHLEGGQDEERTYTDCR</sequence>
<keyword evidence="2" id="KW-1185">Reference proteome</keyword>
<dbReference type="AlphaFoldDB" id="A0A975BU93"/>
<name>A0A975BU93_9BACT</name>
<organism evidence="1 2">
    <name type="scientific">Desulfonema magnum</name>
    <dbReference type="NCBI Taxonomy" id="45655"/>
    <lineage>
        <taxon>Bacteria</taxon>
        <taxon>Pseudomonadati</taxon>
        <taxon>Thermodesulfobacteriota</taxon>
        <taxon>Desulfobacteria</taxon>
        <taxon>Desulfobacterales</taxon>
        <taxon>Desulfococcaceae</taxon>
        <taxon>Desulfonema</taxon>
    </lineage>
</organism>
<protein>
    <submittedName>
        <fullName evidence="1">Uncharacterized protein</fullName>
    </submittedName>
</protein>
<proteinExistence type="predicted"/>
<evidence type="ECO:0000313" key="2">
    <source>
        <dbReference type="Proteomes" id="UP000663722"/>
    </source>
</evidence>
<dbReference type="KEGG" id="dmm:dnm_080130"/>